<accession>A0A2K5ASY2</accession>
<keyword evidence="1" id="KW-0812">Transmembrane</keyword>
<protein>
    <submittedName>
        <fullName evidence="2">Putative heme/copper-type cytochrome/quinol oxidase, subunit</fullName>
    </submittedName>
</protein>
<dbReference type="EMBL" id="LT981265">
    <property type="protein sequence ID" value="SPC34752.1"/>
    <property type="molecule type" value="Genomic_DNA"/>
</dbReference>
<dbReference type="AlphaFoldDB" id="A0A2K5ASY2"/>
<evidence type="ECO:0000256" key="1">
    <source>
        <dbReference type="SAM" id="Phobius"/>
    </source>
</evidence>
<organism evidence="2 3">
    <name type="scientific">Candidatus Nitrosocaldus cavascurensis</name>
    <dbReference type="NCBI Taxonomy" id="2058097"/>
    <lineage>
        <taxon>Archaea</taxon>
        <taxon>Nitrososphaerota</taxon>
        <taxon>Nitrososphaeria</taxon>
        <taxon>Candidatus Nitrosocaldales</taxon>
        <taxon>Candidatus Nitrosocaldaceae</taxon>
        <taxon>Candidatus Nitrosocaldus</taxon>
    </lineage>
</organism>
<evidence type="ECO:0000313" key="2">
    <source>
        <dbReference type="EMBL" id="SPC34752.1"/>
    </source>
</evidence>
<dbReference type="KEGG" id="ncv:NCAV_1587"/>
<keyword evidence="3" id="KW-1185">Reference proteome</keyword>
<keyword evidence="1" id="KW-1133">Transmembrane helix</keyword>
<dbReference type="Proteomes" id="UP000236248">
    <property type="component" value="Chromosome NCAV"/>
</dbReference>
<feature type="transmembrane region" description="Helical" evidence="1">
    <location>
        <begin position="40"/>
        <end position="62"/>
    </location>
</feature>
<keyword evidence="1" id="KW-0472">Membrane</keyword>
<name>A0A2K5ASY2_9ARCH</name>
<evidence type="ECO:0000313" key="3">
    <source>
        <dbReference type="Proteomes" id="UP000236248"/>
    </source>
</evidence>
<gene>
    <name evidence="2" type="ORF">NCAV_1587</name>
</gene>
<dbReference type="GeneID" id="41595578"/>
<sequence length="79" mass="8901">MRNLSILAVVAVLTLFSTVSIVYAQENVVDRSALAWGLFYKMMTAAFIVGAIVQGTLVYIIFKFKEKKVKQRAVEEKSR</sequence>
<proteinExistence type="predicted"/>
<dbReference type="RefSeq" id="WP_103286647.1">
    <property type="nucleotide sequence ID" value="NZ_LT981265.1"/>
</dbReference>
<reference evidence="3" key="1">
    <citation type="submission" date="2018-01" db="EMBL/GenBank/DDBJ databases">
        <authorList>
            <person name="Kerou L M."/>
        </authorList>
    </citation>
    <scope>NUCLEOTIDE SEQUENCE [LARGE SCALE GENOMIC DNA]</scope>
    <source>
        <strain evidence="3">SCU2</strain>
    </source>
</reference>